<sequence>MTRPNPEFSKFYQALSNANAFTSWNGNVVRQTAPRWMARPYRFTGAGAVHSGGRWTVQRLMPSVYASTDPITLNEELYYKGTRYGFTDADFKAQLRAGMHWELQAVLDLTQPTILDLLGVSHTQIVSCNWEDAQKSGIEPITQAIARAAFEHLVEGLVVPSARRRNGVNVVYFPCHRRDGSLIQTLDEANIPFVHGL</sequence>
<dbReference type="AlphaFoldDB" id="A0A5R8KH22"/>
<evidence type="ECO:0000313" key="3">
    <source>
        <dbReference type="Proteomes" id="UP000306196"/>
    </source>
</evidence>
<dbReference type="Pfam" id="PF08808">
    <property type="entry name" value="RES"/>
    <property type="match status" value="1"/>
</dbReference>
<feature type="domain" description="RES" evidence="1">
    <location>
        <begin position="40"/>
        <end position="186"/>
    </location>
</feature>
<name>A0A5R8KH22_9BACT</name>
<evidence type="ECO:0000313" key="2">
    <source>
        <dbReference type="EMBL" id="TLD71606.1"/>
    </source>
</evidence>
<accession>A0A5R8KH22</accession>
<evidence type="ECO:0000259" key="1">
    <source>
        <dbReference type="SMART" id="SM00953"/>
    </source>
</evidence>
<keyword evidence="3" id="KW-1185">Reference proteome</keyword>
<organism evidence="2 3">
    <name type="scientific">Phragmitibacter flavus</name>
    <dbReference type="NCBI Taxonomy" id="2576071"/>
    <lineage>
        <taxon>Bacteria</taxon>
        <taxon>Pseudomonadati</taxon>
        <taxon>Verrucomicrobiota</taxon>
        <taxon>Verrucomicrobiia</taxon>
        <taxon>Verrucomicrobiales</taxon>
        <taxon>Verrucomicrobiaceae</taxon>
        <taxon>Phragmitibacter</taxon>
    </lineage>
</organism>
<dbReference type="InterPro" id="IPR014914">
    <property type="entry name" value="RES_dom"/>
</dbReference>
<proteinExistence type="predicted"/>
<dbReference type="EMBL" id="VAUV01000004">
    <property type="protein sequence ID" value="TLD71606.1"/>
    <property type="molecule type" value="Genomic_DNA"/>
</dbReference>
<comment type="caution">
    <text evidence="2">The sequence shown here is derived from an EMBL/GenBank/DDBJ whole genome shotgun (WGS) entry which is preliminary data.</text>
</comment>
<dbReference type="OrthoDB" id="282294at2"/>
<gene>
    <name evidence="2" type="ORF">FEM03_05545</name>
</gene>
<reference evidence="2 3" key="1">
    <citation type="submission" date="2019-05" db="EMBL/GenBank/DDBJ databases">
        <title>Verrucobacter flavum gen. nov., sp. nov. a new member of the family Verrucomicrobiaceae.</title>
        <authorList>
            <person name="Szuroczki S."/>
            <person name="Abbaszade G."/>
            <person name="Szabo A."/>
            <person name="Felfoldi T."/>
            <person name="Schumann P."/>
            <person name="Boka K."/>
            <person name="Keki Z."/>
            <person name="Toumi M."/>
            <person name="Toth E."/>
        </authorList>
    </citation>
    <scope>NUCLEOTIDE SEQUENCE [LARGE SCALE GENOMIC DNA]</scope>
    <source>
        <strain evidence="2 3">MG-N-17</strain>
    </source>
</reference>
<dbReference type="RefSeq" id="WP_138085202.1">
    <property type="nucleotide sequence ID" value="NZ_VAUV01000004.1"/>
</dbReference>
<protein>
    <recommendedName>
        <fullName evidence="1">RES domain-containing protein</fullName>
    </recommendedName>
</protein>
<dbReference type="Proteomes" id="UP000306196">
    <property type="component" value="Unassembled WGS sequence"/>
</dbReference>
<dbReference type="SMART" id="SM00953">
    <property type="entry name" value="RES"/>
    <property type="match status" value="1"/>
</dbReference>